<gene>
    <name evidence="3" type="ORF">BJG266_LOCUS2151</name>
    <name evidence="4" type="ORF">QVE165_LOCUS13532</name>
    <name evidence="5" type="ORF">QVE165_LOCUS18036</name>
</gene>
<dbReference type="Pfam" id="PF01335">
    <property type="entry name" value="DED"/>
    <property type="match status" value="1"/>
</dbReference>
<feature type="region of interest" description="Disordered" evidence="1">
    <location>
        <begin position="95"/>
        <end position="116"/>
    </location>
</feature>
<dbReference type="PROSITE" id="PS50168">
    <property type="entry name" value="DED"/>
    <property type="match status" value="1"/>
</dbReference>
<dbReference type="GO" id="GO:0042981">
    <property type="term" value="P:regulation of apoptotic process"/>
    <property type="evidence" value="ECO:0007669"/>
    <property type="project" value="InterPro"/>
</dbReference>
<dbReference type="EMBL" id="CAJNOI010000005">
    <property type="protein sequence ID" value="CAF0746146.1"/>
    <property type="molecule type" value="Genomic_DNA"/>
</dbReference>
<dbReference type="Proteomes" id="UP000663877">
    <property type="component" value="Unassembled WGS sequence"/>
</dbReference>
<dbReference type="AlphaFoldDB" id="A0A814L169"/>
<dbReference type="EMBL" id="CAJNOM010000105">
    <property type="protein sequence ID" value="CAF1058743.1"/>
    <property type="molecule type" value="Genomic_DNA"/>
</dbReference>
<evidence type="ECO:0000313" key="5">
    <source>
        <dbReference type="EMBL" id="CAF1058743.1"/>
    </source>
</evidence>
<dbReference type="Proteomes" id="UP000663832">
    <property type="component" value="Unassembled WGS sequence"/>
</dbReference>
<evidence type="ECO:0000259" key="2">
    <source>
        <dbReference type="PROSITE" id="PS50168"/>
    </source>
</evidence>
<accession>A0A814L169</accession>
<organism evidence="5 6">
    <name type="scientific">Adineta steineri</name>
    <dbReference type="NCBI Taxonomy" id="433720"/>
    <lineage>
        <taxon>Eukaryota</taxon>
        <taxon>Metazoa</taxon>
        <taxon>Spiralia</taxon>
        <taxon>Gnathifera</taxon>
        <taxon>Rotifera</taxon>
        <taxon>Eurotatoria</taxon>
        <taxon>Bdelloidea</taxon>
        <taxon>Adinetida</taxon>
        <taxon>Adinetidae</taxon>
        <taxon>Adineta</taxon>
    </lineage>
</organism>
<reference evidence="5" key="1">
    <citation type="submission" date="2021-02" db="EMBL/GenBank/DDBJ databases">
        <authorList>
            <person name="Nowell W R."/>
        </authorList>
    </citation>
    <scope>NUCLEOTIDE SEQUENCE</scope>
</reference>
<keyword evidence="6" id="KW-1185">Reference proteome</keyword>
<evidence type="ECO:0000256" key="1">
    <source>
        <dbReference type="SAM" id="MobiDB-lite"/>
    </source>
</evidence>
<protein>
    <recommendedName>
        <fullName evidence="2">DED domain-containing protein</fullName>
    </recommendedName>
</protein>
<dbReference type="InterPro" id="IPR011029">
    <property type="entry name" value="DEATH-like_dom_sf"/>
</dbReference>
<dbReference type="SUPFAM" id="SSF47986">
    <property type="entry name" value="DEATH domain"/>
    <property type="match status" value="1"/>
</dbReference>
<evidence type="ECO:0000313" key="4">
    <source>
        <dbReference type="EMBL" id="CAF0974793.1"/>
    </source>
</evidence>
<evidence type="ECO:0000313" key="6">
    <source>
        <dbReference type="Proteomes" id="UP000663832"/>
    </source>
</evidence>
<evidence type="ECO:0000313" key="3">
    <source>
        <dbReference type="EMBL" id="CAF0746146.1"/>
    </source>
</evidence>
<feature type="domain" description="DED" evidence="2">
    <location>
        <begin position="7"/>
        <end position="90"/>
    </location>
</feature>
<dbReference type="OrthoDB" id="100767at2759"/>
<comment type="caution">
    <text evidence="5">The sequence shown here is derived from an EMBL/GenBank/DDBJ whole genome shotgun (WGS) entry which is preliminary data.</text>
</comment>
<proteinExistence type="predicted"/>
<dbReference type="EMBL" id="CAJNOM010000069">
    <property type="protein sequence ID" value="CAF0974793.1"/>
    <property type="molecule type" value="Genomic_DNA"/>
</dbReference>
<dbReference type="Gene3D" id="1.10.533.10">
    <property type="entry name" value="Death Domain, Fas"/>
    <property type="match status" value="1"/>
</dbReference>
<dbReference type="InterPro" id="IPR001875">
    <property type="entry name" value="DED_dom"/>
</dbReference>
<name>A0A814L169_9BILA</name>
<sequence length="116" mass="13534">MDPNELKLRNVLIDIDHKLSVNDRHMLSFLLDADVPRRDLDAIADNHRTPMNIIWEALISRQKITPDNVDYLIVRLDEIGRKDLARTLREYSATARSNNRNEPLNNASNLFNRFNP</sequence>